<dbReference type="InterPro" id="IPR019606">
    <property type="entry name" value="GerMN"/>
</dbReference>
<keyword evidence="1" id="KW-0732">Signal</keyword>
<evidence type="ECO:0000313" key="4">
    <source>
        <dbReference type="Proteomes" id="UP000195326"/>
    </source>
</evidence>
<feature type="chain" id="PRO_5038686817" description="GerMN domain-containing protein" evidence="1">
    <location>
        <begin position="20"/>
        <end position="170"/>
    </location>
</feature>
<reference evidence="4" key="1">
    <citation type="submission" date="2017-04" db="EMBL/GenBank/DDBJ databases">
        <title>Function of individual gut microbiota members based on whole genome sequencing of pure cultures obtained from chicken caecum.</title>
        <authorList>
            <person name="Medvecky M."/>
            <person name="Cejkova D."/>
            <person name="Polansky O."/>
            <person name="Karasova D."/>
            <person name="Kubasova T."/>
            <person name="Cizek A."/>
            <person name="Rychlik I."/>
        </authorList>
    </citation>
    <scope>NUCLEOTIDE SEQUENCE [LARGE SCALE GENOMIC DNA]</scope>
    <source>
        <strain evidence="4">An179</strain>
    </source>
</reference>
<dbReference type="PROSITE" id="PS51257">
    <property type="entry name" value="PROKAR_LIPOPROTEIN"/>
    <property type="match status" value="1"/>
</dbReference>
<dbReference type="AlphaFoldDB" id="A0A1Y4LYV8"/>
<dbReference type="Proteomes" id="UP000195326">
    <property type="component" value="Unassembled WGS sequence"/>
</dbReference>
<dbReference type="RefSeq" id="WP_087414349.1">
    <property type="nucleotide sequence ID" value="NZ_NFKL01000003.1"/>
</dbReference>
<accession>A0A1Y4LYV8</accession>
<dbReference type="SMART" id="SM00909">
    <property type="entry name" value="Germane"/>
    <property type="match status" value="1"/>
</dbReference>
<dbReference type="STRING" id="501571.GCA_900143195_00363"/>
<gene>
    <name evidence="3" type="ORF">B5F15_03200</name>
</gene>
<evidence type="ECO:0000313" key="3">
    <source>
        <dbReference type="EMBL" id="OUP60281.1"/>
    </source>
</evidence>
<protein>
    <recommendedName>
        <fullName evidence="2">GerMN domain-containing protein</fullName>
    </recommendedName>
</protein>
<proteinExistence type="predicted"/>
<dbReference type="EMBL" id="NFKL01000003">
    <property type="protein sequence ID" value="OUP60281.1"/>
    <property type="molecule type" value="Genomic_DNA"/>
</dbReference>
<name>A0A1Y4LYV8_9FIRM</name>
<comment type="caution">
    <text evidence="3">The sequence shown here is derived from an EMBL/GenBank/DDBJ whole genome shotgun (WGS) entry which is preliminary data.</text>
</comment>
<sequence>MFKRLLAALCAVALCTAMVGCGKTDTPNDQTTQEEQQGETKTVTLYLPDDQAESVVPTETEIKVSGEDEAADLMAALVEQGVLPAEVAVNSLTKDDSNNLTLDVNAAFAEALSGSGTAGETMVIASVADTFLAYYGAASLLITVDGGTLETGHALYDEPFTRIFDAAPAA</sequence>
<evidence type="ECO:0000259" key="2">
    <source>
        <dbReference type="SMART" id="SM00909"/>
    </source>
</evidence>
<dbReference type="Pfam" id="PF10646">
    <property type="entry name" value="Germane"/>
    <property type="match status" value="1"/>
</dbReference>
<organism evidence="3 4">
    <name type="scientific">Butyricicoccus pullicaecorum</name>
    <dbReference type="NCBI Taxonomy" id="501571"/>
    <lineage>
        <taxon>Bacteria</taxon>
        <taxon>Bacillati</taxon>
        <taxon>Bacillota</taxon>
        <taxon>Clostridia</taxon>
        <taxon>Eubacteriales</taxon>
        <taxon>Butyricicoccaceae</taxon>
        <taxon>Butyricicoccus</taxon>
    </lineage>
</organism>
<feature type="signal peptide" evidence="1">
    <location>
        <begin position="1"/>
        <end position="19"/>
    </location>
</feature>
<feature type="domain" description="GerMN" evidence="2">
    <location>
        <begin position="70"/>
        <end position="153"/>
    </location>
</feature>
<evidence type="ECO:0000256" key="1">
    <source>
        <dbReference type="SAM" id="SignalP"/>
    </source>
</evidence>